<feature type="signal peptide" evidence="1">
    <location>
        <begin position="1"/>
        <end position="32"/>
    </location>
</feature>
<dbReference type="AlphaFoldDB" id="A0AAJ5BYP0"/>
<dbReference type="Proteomes" id="UP000215355">
    <property type="component" value="Chromosome 1"/>
</dbReference>
<dbReference type="EMBL" id="LT906468">
    <property type="protein sequence ID" value="SNV35549.1"/>
    <property type="molecule type" value="Genomic_DNA"/>
</dbReference>
<protein>
    <recommendedName>
        <fullName evidence="4">DKNYY family protein</fullName>
    </recommendedName>
</protein>
<evidence type="ECO:0008006" key="4">
    <source>
        <dbReference type="Google" id="ProtNLM"/>
    </source>
</evidence>
<evidence type="ECO:0000256" key="1">
    <source>
        <dbReference type="SAM" id="SignalP"/>
    </source>
</evidence>
<organism evidence="2 3">
    <name type="scientific">Sphingobacterium mizutaii</name>
    <dbReference type="NCBI Taxonomy" id="1010"/>
    <lineage>
        <taxon>Bacteria</taxon>
        <taxon>Pseudomonadati</taxon>
        <taxon>Bacteroidota</taxon>
        <taxon>Sphingobacteriia</taxon>
        <taxon>Sphingobacteriales</taxon>
        <taxon>Sphingobacteriaceae</taxon>
        <taxon>Sphingobacterium</taxon>
    </lineage>
</organism>
<dbReference type="RefSeq" id="WP_139185513.1">
    <property type="nucleotide sequence ID" value="NZ_DAMDLF010000003.1"/>
</dbReference>
<gene>
    <name evidence="2" type="ORF">SAMEA4412673_00066</name>
</gene>
<evidence type="ECO:0000313" key="2">
    <source>
        <dbReference type="EMBL" id="SNV35549.1"/>
    </source>
</evidence>
<reference evidence="2 3" key="1">
    <citation type="submission" date="2017-06" db="EMBL/GenBank/DDBJ databases">
        <authorList>
            <consortium name="Pathogen Informatics"/>
        </authorList>
    </citation>
    <scope>NUCLEOTIDE SEQUENCE [LARGE SCALE GENOMIC DNA]</scope>
    <source>
        <strain evidence="2 3">NCTC12149</strain>
    </source>
</reference>
<proteinExistence type="predicted"/>
<evidence type="ECO:0000313" key="3">
    <source>
        <dbReference type="Proteomes" id="UP000215355"/>
    </source>
</evidence>
<accession>A0AAJ5BYP0</accession>
<feature type="chain" id="PRO_5042488248" description="DKNYY family protein" evidence="1">
    <location>
        <begin position="33"/>
        <end position="325"/>
    </location>
</feature>
<dbReference type="KEGG" id="smiz:4412673_00066"/>
<keyword evidence="1" id="KW-0732">Signal</keyword>
<sequence>MKALKVTRPKFWALLILPMLLQLMSCSKDSNANPENQVQPDLKLGFDTSFATFGEYVKTEDKVYVDKNLRQVEKSKAVYYLKRDLLGRDIVPNDDETGNYWEDRKYFKGTPVLLFFYEYYRIDNNQLHFAVNVSELENTNTYMFHGKALWASNDKPLAQGAYSIGELDGDFTVYNPNGSVKDQFGFDRGRKYSNMQKPEDVYKPLVGKWEAIAAQDGNFKMISQVYELNSNGSINFYPVTYLGSGGTTPSWRPVDGETIKTLGSWKYTGQGSNSGNMELFFKGNSIMKGTLTIVSGTQFKLKPTWVDDNFKNENSLKELTFKKKQ</sequence>
<name>A0AAJ5BYP0_9SPHI</name>